<comment type="caution">
    <text evidence="1">The sequence shown here is derived from an EMBL/GenBank/DDBJ whole genome shotgun (WGS) entry which is preliminary data.</text>
</comment>
<proteinExistence type="predicted"/>
<dbReference type="AlphaFoldDB" id="A0A5M6CE58"/>
<evidence type="ECO:0000313" key="2">
    <source>
        <dbReference type="Proteomes" id="UP000325141"/>
    </source>
</evidence>
<organism evidence="1 2">
    <name type="scientific">Paenimyroides baculatum</name>
    <dbReference type="NCBI Taxonomy" id="2608000"/>
    <lineage>
        <taxon>Bacteria</taxon>
        <taxon>Pseudomonadati</taxon>
        <taxon>Bacteroidota</taxon>
        <taxon>Flavobacteriia</taxon>
        <taxon>Flavobacteriales</taxon>
        <taxon>Flavobacteriaceae</taxon>
        <taxon>Paenimyroides</taxon>
    </lineage>
</organism>
<accession>A0A5M6CE58</accession>
<gene>
    <name evidence="1" type="ORF">F0460_15200</name>
</gene>
<name>A0A5M6CE58_9FLAO</name>
<dbReference type="EMBL" id="VWSG01000017">
    <property type="protein sequence ID" value="KAA5531735.1"/>
    <property type="molecule type" value="Genomic_DNA"/>
</dbReference>
<reference evidence="1 2" key="1">
    <citation type="submission" date="2019-09" db="EMBL/GenBank/DDBJ databases">
        <title>Genome sequence and assembly of Flavobacterium sp.</title>
        <authorList>
            <person name="Chhetri G."/>
        </authorList>
    </citation>
    <scope>NUCLEOTIDE SEQUENCE [LARGE SCALE GENOMIC DNA]</scope>
    <source>
        <strain evidence="1 2">SNL9</strain>
    </source>
</reference>
<protein>
    <submittedName>
        <fullName evidence="1">Uncharacterized protein</fullName>
    </submittedName>
</protein>
<dbReference type="RefSeq" id="WP_150014765.1">
    <property type="nucleotide sequence ID" value="NZ_VWSG01000017.1"/>
</dbReference>
<evidence type="ECO:0000313" key="1">
    <source>
        <dbReference type="EMBL" id="KAA5531735.1"/>
    </source>
</evidence>
<keyword evidence="2" id="KW-1185">Reference proteome</keyword>
<sequence>MIKVGDTVYSTLNYAGGQSTGKITYFDEEFAFVPNQMDNLTKGLAAKSQRQNCSFRYDEVSFIKKGGFLFFKVISMKILLPDGTEEQIGLFTRQTNDVFEFLKTKVSPEAVK</sequence>
<dbReference type="Proteomes" id="UP000325141">
    <property type="component" value="Unassembled WGS sequence"/>
</dbReference>